<evidence type="ECO:0000313" key="5">
    <source>
        <dbReference type="Proteomes" id="UP000193944"/>
    </source>
</evidence>
<dbReference type="OrthoDB" id="5985073at2759"/>
<reference evidence="4 5" key="2">
    <citation type="submission" date="2016-08" db="EMBL/GenBank/DDBJ databases">
        <title>Pervasive Adenine N6-methylation of Active Genes in Fungi.</title>
        <authorList>
            <consortium name="DOE Joint Genome Institute"/>
            <person name="Mondo S.J."/>
            <person name="Dannebaum R.O."/>
            <person name="Kuo R.C."/>
            <person name="Labutti K."/>
            <person name="Haridas S."/>
            <person name="Kuo A."/>
            <person name="Salamov A."/>
            <person name="Ahrendt S.R."/>
            <person name="Lipzen A."/>
            <person name="Sullivan W."/>
            <person name="Andreopoulos W.B."/>
            <person name="Clum A."/>
            <person name="Lindquist E."/>
            <person name="Daum C."/>
            <person name="Ramamoorthy G.K."/>
            <person name="Gryganskyi A."/>
            <person name="Culley D."/>
            <person name="Magnuson J.K."/>
            <person name="James T.Y."/>
            <person name="O'Malley M.A."/>
            <person name="Stajich J.E."/>
            <person name="Spatafora J.W."/>
            <person name="Visel A."/>
            <person name="Grigoriev I.V."/>
        </authorList>
    </citation>
    <scope>NUCLEOTIDE SEQUENCE [LARGE SCALE GENOMIC DNA]</scope>
    <source>
        <strain evidence="4 5">S4</strain>
    </source>
</reference>
<gene>
    <name evidence="4" type="ORF">BCR32DRAFT_72541</name>
</gene>
<proteinExistence type="predicted"/>
<reference evidence="4 5" key="1">
    <citation type="submission" date="2016-08" db="EMBL/GenBank/DDBJ databases">
        <title>A Parts List for Fungal Cellulosomes Revealed by Comparative Genomics.</title>
        <authorList>
            <consortium name="DOE Joint Genome Institute"/>
            <person name="Haitjema C.H."/>
            <person name="Gilmore S.P."/>
            <person name="Henske J.K."/>
            <person name="Solomon K.V."/>
            <person name="De Groot R."/>
            <person name="Kuo A."/>
            <person name="Mondo S.J."/>
            <person name="Salamov A.A."/>
            <person name="Labutti K."/>
            <person name="Zhao Z."/>
            <person name="Chiniquy J."/>
            <person name="Barry K."/>
            <person name="Brewer H.M."/>
            <person name="Purvine S.O."/>
            <person name="Wright A.T."/>
            <person name="Boxma B."/>
            <person name="Van Alen T."/>
            <person name="Hackstein J.H."/>
            <person name="Baker S.E."/>
            <person name="Grigoriev I.V."/>
            <person name="O'Malley M.A."/>
        </authorList>
    </citation>
    <scope>NUCLEOTIDE SEQUENCE [LARGE SCALE GENOMIC DNA]</scope>
    <source>
        <strain evidence="4 5">S4</strain>
    </source>
</reference>
<dbReference type="EMBL" id="MCFG01000285">
    <property type="protein sequence ID" value="ORX76669.1"/>
    <property type="molecule type" value="Genomic_DNA"/>
</dbReference>
<evidence type="ECO:0000256" key="1">
    <source>
        <dbReference type="ARBA" id="ARBA00022669"/>
    </source>
</evidence>
<dbReference type="InterPro" id="IPR001002">
    <property type="entry name" value="Chitin-bd_1"/>
</dbReference>
<comment type="caution">
    <text evidence="2">Lacks conserved residue(s) required for the propagation of feature annotation.</text>
</comment>
<sequence length="136" mass="15472">MNTKTKIEYTVKKVKSEYYTDEKHIGDNYDGWSVNKFIHLDDQFEKVKNKMCYVKNGCDPRYGFCYDNIISTNGKCGPKYGKCPSGQCCNKNGKCGTKATFCSKQNGCQSKYGKCKNIVIVTKKKVVTKVITKKKN</sequence>
<evidence type="ECO:0000259" key="3">
    <source>
        <dbReference type="PROSITE" id="PS50941"/>
    </source>
</evidence>
<evidence type="ECO:0000256" key="2">
    <source>
        <dbReference type="PROSITE-ProRule" id="PRU00261"/>
    </source>
</evidence>
<name>A0A1Y1WT01_9FUNG</name>
<organism evidence="4 5">
    <name type="scientific">Anaeromyces robustus</name>
    <dbReference type="NCBI Taxonomy" id="1754192"/>
    <lineage>
        <taxon>Eukaryota</taxon>
        <taxon>Fungi</taxon>
        <taxon>Fungi incertae sedis</taxon>
        <taxon>Chytridiomycota</taxon>
        <taxon>Chytridiomycota incertae sedis</taxon>
        <taxon>Neocallimastigomycetes</taxon>
        <taxon>Neocallimastigales</taxon>
        <taxon>Neocallimastigaceae</taxon>
        <taxon>Anaeromyces</taxon>
    </lineage>
</organism>
<keyword evidence="5" id="KW-1185">Reference proteome</keyword>
<keyword evidence="1 2" id="KW-0147">Chitin-binding</keyword>
<dbReference type="Gene3D" id="3.30.60.10">
    <property type="entry name" value="Endochitinase-like"/>
    <property type="match status" value="1"/>
</dbReference>
<comment type="caution">
    <text evidence="4">The sequence shown here is derived from an EMBL/GenBank/DDBJ whole genome shotgun (WGS) entry which is preliminary data.</text>
</comment>
<dbReference type="Proteomes" id="UP000193944">
    <property type="component" value="Unassembled WGS sequence"/>
</dbReference>
<dbReference type="InterPro" id="IPR036861">
    <property type="entry name" value="Endochitinase-like_sf"/>
</dbReference>
<dbReference type="GO" id="GO:0008061">
    <property type="term" value="F:chitin binding"/>
    <property type="evidence" value="ECO:0007669"/>
    <property type="project" value="UniProtKB-UniRule"/>
</dbReference>
<protein>
    <recommendedName>
        <fullName evidence="3">Chitin-binding type-1 domain-containing protein</fullName>
    </recommendedName>
</protein>
<keyword evidence="2" id="KW-1015">Disulfide bond</keyword>
<evidence type="ECO:0000313" key="4">
    <source>
        <dbReference type="EMBL" id="ORX76669.1"/>
    </source>
</evidence>
<accession>A0A1Y1WT01</accession>
<dbReference type="AlphaFoldDB" id="A0A1Y1WT01"/>
<feature type="disulfide bond" evidence="2">
    <location>
        <begin position="83"/>
        <end position="95"/>
    </location>
</feature>
<dbReference type="PROSITE" id="PS50941">
    <property type="entry name" value="CHIT_BIND_I_2"/>
    <property type="match status" value="1"/>
</dbReference>
<feature type="domain" description="Chitin-binding type-1" evidence="3">
    <location>
        <begin position="73"/>
        <end position="117"/>
    </location>
</feature>
<feature type="disulfide bond" evidence="2">
    <location>
        <begin position="88"/>
        <end position="102"/>
    </location>
</feature>